<proteinExistence type="predicted"/>
<accession>A0A8S5N0F1</accession>
<dbReference type="EMBL" id="BK015036">
    <property type="protein sequence ID" value="DAD88149.1"/>
    <property type="molecule type" value="Genomic_DNA"/>
</dbReference>
<reference evidence="1" key="1">
    <citation type="journal article" date="2021" name="Proc. Natl. Acad. Sci. U.S.A.">
        <title>A Catalog of Tens of Thousands of Viruses from Human Metagenomes Reveals Hidden Associations with Chronic Diseases.</title>
        <authorList>
            <person name="Tisza M.J."/>
            <person name="Buck C.B."/>
        </authorList>
    </citation>
    <scope>NUCLEOTIDE SEQUENCE</scope>
    <source>
        <strain evidence="1">CtiuX7</strain>
    </source>
</reference>
<sequence>MSDSAAEIKSAAARLAAAMPSGGKRLTMEFGTVVGVHDTALDVMLHGAVVTVPMVRSCTGCVITDRAVILSQGPLAVCVGTMAAA</sequence>
<organism evidence="1">
    <name type="scientific">Siphoviridae sp. ctiuX7</name>
    <dbReference type="NCBI Taxonomy" id="2826436"/>
    <lineage>
        <taxon>Viruses</taxon>
        <taxon>Duplodnaviria</taxon>
        <taxon>Heunggongvirae</taxon>
        <taxon>Uroviricota</taxon>
        <taxon>Caudoviricetes</taxon>
    </lineage>
</organism>
<name>A0A8S5N0F1_9CAUD</name>
<evidence type="ECO:0000313" key="1">
    <source>
        <dbReference type="EMBL" id="DAD88149.1"/>
    </source>
</evidence>
<protein>
    <submittedName>
        <fullName evidence="1">Uncharacterized protein</fullName>
    </submittedName>
</protein>